<dbReference type="PANTHER" id="PTHR43162:SF1">
    <property type="entry name" value="PRESTALK A DIFFERENTIATION PROTEIN A"/>
    <property type="match status" value="1"/>
</dbReference>
<dbReference type="Pfam" id="PF13460">
    <property type="entry name" value="NAD_binding_10"/>
    <property type="match status" value="1"/>
</dbReference>
<dbReference type="InterPro" id="IPR036291">
    <property type="entry name" value="NAD(P)-bd_dom_sf"/>
</dbReference>
<dbReference type="GeneID" id="96752200"/>
<comment type="caution">
    <text evidence="2">The sequence shown here is derived from an EMBL/GenBank/DDBJ whole genome shotgun (WGS) entry which is preliminary data.</text>
</comment>
<dbReference type="Proteomes" id="UP000325598">
    <property type="component" value="Unassembled WGS sequence"/>
</dbReference>
<dbReference type="EMBL" id="BLAG01000010">
    <property type="protein sequence ID" value="GES31525.1"/>
    <property type="molecule type" value="Genomic_DNA"/>
</dbReference>
<reference evidence="2 3" key="1">
    <citation type="submission" date="2019-10" db="EMBL/GenBank/DDBJ databases">
        <title>Whole genome shotgun sequence of Streptomyces angustmyceticus NBRC 3934.</title>
        <authorList>
            <person name="Hosoyama A."/>
            <person name="Ichikawa N."/>
            <person name="Kimura A."/>
            <person name="Kitahashi Y."/>
            <person name="Komaki H."/>
            <person name="Uohara A."/>
        </authorList>
    </citation>
    <scope>NUCLEOTIDE SEQUENCE [LARGE SCALE GENOMIC DNA]</scope>
    <source>
        <strain evidence="2 3">NBRC 3934</strain>
    </source>
</reference>
<feature type="domain" description="NAD(P)-binding" evidence="1">
    <location>
        <begin position="14"/>
        <end position="188"/>
    </location>
</feature>
<dbReference type="PANTHER" id="PTHR43162">
    <property type="match status" value="1"/>
</dbReference>
<dbReference type="InterPro" id="IPR051604">
    <property type="entry name" value="Ergot_Alk_Oxidoreductase"/>
</dbReference>
<gene>
    <name evidence="2" type="ORF">San01_40120</name>
</gene>
<dbReference type="RefSeq" id="WP_223659987.1">
    <property type="nucleotide sequence ID" value="NZ_BLAG01000010.1"/>
</dbReference>
<dbReference type="InterPro" id="IPR016040">
    <property type="entry name" value="NAD(P)-bd_dom"/>
</dbReference>
<dbReference type="SUPFAM" id="SSF51735">
    <property type="entry name" value="NAD(P)-binding Rossmann-fold domains"/>
    <property type="match status" value="1"/>
</dbReference>
<evidence type="ECO:0000313" key="2">
    <source>
        <dbReference type="EMBL" id="GES31525.1"/>
    </source>
</evidence>
<keyword evidence="3" id="KW-1185">Reference proteome</keyword>
<name>A0A5J4LMK2_9ACTN</name>
<sequence length="293" mass="30372">MTSPQDRPLIVVSGATGNIGRSLVGRLLADGAAVRALTRDPARAGLPAAAETVRADLTGTGDLAPLLAGADALFLNLAAGGDAAAVAVLDAAVRAGVRRVVLNSSMAVTGTPADDTHFIARLHAGLERAVRDSGLEWTVVRGGNYATNALAWAPSIRAAGVVREAHPGAQSVPVHEADLADVAAVALLDRTGTHLGRAYVVTGPERMTLAQQVAAIGRATGREIRVEQISEEEAAEAMVGRYLTKEAARELVRMFGATVDAPPFPVSDAVEQVTGRPARTFARWAEDHAADFT</sequence>
<evidence type="ECO:0000259" key="1">
    <source>
        <dbReference type="Pfam" id="PF13460"/>
    </source>
</evidence>
<proteinExistence type="predicted"/>
<accession>A0A5J4LMK2</accession>
<evidence type="ECO:0000313" key="3">
    <source>
        <dbReference type="Proteomes" id="UP000325598"/>
    </source>
</evidence>
<organism evidence="2 3">
    <name type="scientific">Streptomyces angustmyceticus</name>
    <dbReference type="NCBI Taxonomy" id="285578"/>
    <lineage>
        <taxon>Bacteria</taxon>
        <taxon>Bacillati</taxon>
        <taxon>Actinomycetota</taxon>
        <taxon>Actinomycetes</taxon>
        <taxon>Kitasatosporales</taxon>
        <taxon>Streptomycetaceae</taxon>
        <taxon>Streptomyces</taxon>
    </lineage>
</organism>
<protein>
    <submittedName>
        <fullName evidence="2">Nucleotide-diphosphate-sugar epimerase</fullName>
    </submittedName>
</protein>
<dbReference type="Gene3D" id="3.40.50.720">
    <property type="entry name" value="NAD(P)-binding Rossmann-like Domain"/>
    <property type="match status" value="1"/>
</dbReference>
<dbReference type="AlphaFoldDB" id="A0A5J4LMK2"/>